<comment type="caution">
    <text evidence="1">The sequence shown here is derived from an EMBL/GenBank/DDBJ whole genome shotgun (WGS) entry which is preliminary data.</text>
</comment>
<dbReference type="Proteomes" id="UP000593561">
    <property type="component" value="Unassembled WGS sequence"/>
</dbReference>
<proteinExistence type="predicted"/>
<accession>A0A7J8R9C7</accession>
<reference evidence="1 2" key="1">
    <citation type="journal article" date="2019" name="Genome Biol. Evol.">
        <title>Insights into the evolution of the New World diploid cottons (Gossypium, subgenus Houzingenia) based on genome sequencing.</title>
        <authorList>
            <person name="Grover C.E."/>
            <person name="Arick M.A. 2nd"/>
            <person name="Thrash A."/>
            <person name="Conover J.L."/>
            <person name="Sanders W.S."/>
            <person name="Peterson D.G."/>
            <person name="Frelichowski J.E."/>
            <person name="Scheffler J.A."/>
            <person name="Scheffler B.E."/>
            <person name="Wendel J.F."/>
        </authorList>
    </citation>
    <scope>NUCLEOTIDE SEQUENCE [LARGE SCALE GENOMIC DNA]</scope>
    <source>
        <strain evidence="1">27</strain>
        <tissue evidence="1">Leaf</tissue>
    </source>
</reference>
<evidence type="ECO:0000313" key="1">
    <source>
        <dbReference type="EMBL" id="MBA0610418.1"/>
    </source>
</evidence>
<evidence type="ECO:0000313" key="2">
    <source>
        <dbReference type="Proteomes" id="UP000593561"/>
    </source>
</evidence>
<protein>
    <submittedName>
        <fullName evidence="1">Uncharacterized protein</fullName>
    </submittedName>
</protein>
<name>A0A7J8R9C7_GOSDV</name>
<sequence>MHFPLFRGPTTKRAFGWL</sequence>
<gene>
    <name evidence="1" type="ORF">Godav_011276</name>
</gene>
<dbReference type="AlphaFoldDB" id="A0A7J8R9C7"/>
<organism evidence="1 2">
    <name type="scientific">Gossypium davidsonii</name>
    <name type="common">Davidson's cotton</name>
    <name type="synonym">Gossypium klotzschianum subsp. davidsonii</name>
    <dbReference type="NCBI Taxonomy" id="34287"/>
    <lineage>
        <taxon>Eukaryota</taxon>
        <taxon>Viridiplantae</taxon>
        <taxon>Streptophyta</taxon>
        <taxon>Embryophyta</taxon>
        <taxon>Tracheophyta</taxon>
        <taxon>Spermatophyta</taxon>
        <taxon>Magnoliopsida</taxon>
        <taxon>eudicotyledons</taxon>
        <taxon>Gunneridae</taxon>
        <taxon>Pentapetalae</taxon>
        <taxon>rosids</taxon>
        <taxon>malvids</taxon>
        <taxon>Malvales</taxon>
        <taxon>Malvaceae</taxon>
        <taxon>Malvoideae</taxon>
        <taxon>Gossypium</taxon>
    </lineage>
</organism>
<dbReference type="EMBL" id="JABFAC010000004">
    <property type="protein sequence ID" value="MBA0610418.1"/>
    <property type="molecule type" value="Genomic_DNA"/>
</dbReference>
<keyword evidence="2" id="KW-1185">Reference proteome</keyword>